<evidence type="ECO:0000256" key="1">
    <source>
        <dbReference type="ARBA" id="ARBA00004496"/>
    </source>
</evidence>
<evidence type="ECO:0000256" key="3">
    <source>
        <dbReference type="ARBA" id="ARBA00022737"/>
    </source>
</evidence>
<organism evidence="6 7">
    <name type="scientific">Galeopterus variegatus</name>
    <name type="common">Malayan flying lemur</name>
    <name type="synonym">Cynocephalus variegatus</name>
    <dbReference type="NCBI Taxonomy" id="482537"/>
    <lineage>
        <taxon>Eukaryota</taxon>
        <taxon>Metazoa</taxon>
        <taxon>Chordata</taxon>
        <taxon>Craniata</taxon>
        <taxon>Vertebrata</taxon>
        <taxon>Euteleostomi</taxon>
        <taxon>Mammalia</taxon>
        <taxon>Eutheria</taxon>
        <taxon>Euarchontoglires</taxon>
        <taxon>Dermoptera</taxon>
        <taxon>Cynocephalidae</taxon>
        <taxon>Galeopterus</taxon>
    </lineage>
</organism>
<dbReference type="PROSITE" id="PS50106">
    <property type="entry name" value="PDZ"/>
    <property type="match status" value="1"/>
</dbReference>
<keyword evidence="6" id="KW-1185">Reference proteome</keyword>
<feature type="region of interest" description="Disordered" evidence="4">
    <location>
        <begin position="79"/>
        <end position="102"/>
    </location>
</feature>
<evidence type="ECO:0000313" key="6">
    <source>
        <dbReference type="Proteomes" id="UP000694923"/>
    </source>
</evidence>
<feature type="domain" description="PDZ" evidence="5">
    <location>
        <begin position="119"/>
        <end position="202"/>
    </location>
</feature>
<dbReference type="Gene3D" id="2.30.42.10">
    <property type="match status" value="1"/>
</dbReference>
<dbReference type="Pfam" id="PF00595">
    <property type="entry name" value="PDZ"/>
    <property type="match status" value="1"/>
</dbReference>
<gene>
    <name evidence="7" type="primary">LOC103602620</name>
</gene>
<evidence type="ECO:0000256" key="4">
    <source>
        <dbReference type="SAM" id="MobiDB-lite"/>
    </source>
</evidence>
<proteinExistence type="predicted"/>
<reference evidence="7" key="1">
    <citation type="submission" date="2025-08" db="UniProtKB">
        <authorList>
            <consortium name="RefSeq"/>
        </authorList>
    </citation>
    <scope>IDENTIFICATION</scope>
</reference>
<protein>
    <submittedName>
        <fullName evidence="7">Glutamate receptor-interacting protein 1-like</fullName>
    </submittedName>
</protein>
<comment type="subcellular location">
    <subcellularLocation>
        <location evidence="1">Cytoplasm</location>
    </subcellularLocation>
</comment>
<dbReference type="GeneID" id="103602620"/>
<dbReference type="InterPro" id="IPR043545">
    <property type="entry name" value="GRIP1/2"/>
</dbReference>
<dbReference type="InterPro" id="IPR036034">
    <property type="entry name" value="PDZ_sf"/>
</dbReference>
<dbReference type="Proteomes" id="UP000694923">
    <property type="component" value="Unplaced"/>
</dbReference>
<keyword evidence="2" id="KW-0963">Cytoplasm</keyword>
<dbReference type="InterPro" id="IPR001478">
    <property type="entry name" value="PDZ"/>
</dbReference>
<evidence type="ECO:0000256" key="2">
    <source>
        <dbReference type="ARBA" id="ARBA00022490"/>
    </source>
</evidence>
<evidence type="ECO:0000259" key="5">
    <source>
        <dbReference type="PROSITE" id="PS50106"/>
    </source>
</evidence>
<keyword evidence="3" id="KW-0677">Repeat</keyword>
<dbReference type="SUPFAM" id="SSF50156">
    <property type="entry name" value="PDZ domain-like"/>
    <property type="match status" value="1"/>
</dbReference>
<dbReference type="SMART" id="SM00228">
    <property type="entry name" value="PDZ"/>
    <property type="match status" value="1"/>
</dbReference>
<evidence type="ECO:0000313" key="7">
    <source>
        <dbReference type="RefSeq" id="XP_008585262.1"/>
    </source>
</evidence>
<dbReference type="PANTHER" id="PTHR46227:SF3">
    <property type="entry name" value="GLUTAMATE RECEPTOR-INTERACTING PROTEIN 1"/>
    <property type="match status" value="1"/>
</dbReference>
<dbReference type="PANTHER" id="PTHR46227">
    <property type="entry name" value="GLUTAMATE RECEPTOR-INTERACTING PROTEIN GRIP"/>
    <property type="match status" value="1"/>
</dbReference>
<accession>A0ABM0RXC1</accession>
<sequence length="207" mass="22688">MAKSVKEHQFSTSEPCLPATLILNSISFNTDGSIQYKEKPYFSASEALDAYIDDFHLSCEPPDINDTKVNLDQSPLEFLARPNSDESPYTKSASQTKPPDGALAVRRQSIPEEFKGSTIVELMKKEGTTLGLTVSGGIDKDGKPRVSNLRQGGIAARSDQLDVGDYIKAVNGINLAKFRHDEIISLLKNVGERVVLEVEYELPPVCT</sequence>
<dbReference type="CDD" id="cd06687">
    <property type="entry name" value="PDZ1_GRIP1-2-like"/>
    <property type="match status" value="1"/>
</dbReference>
<feature type="compositionally biased region" description="Polar residues" evidence="4">
    <location>
        <begin position="85"/>
        <end position="97"/>
    </location>
</feature>
<name>A0ABM0RXC1_GALVR</name>
<dbReference type="RefSeq" id="XP_008585262.1">
    <property type="nucleotide sequence ID" value="XM_008587040.1"/>
</dbReference>